<dbReference type="CDD" id="cd00030">
    <property type="entry name" value="C2"/>
    <property type="match status" value="1"/>
</dbReference>
<keyword evidence="1 6" id="KW-0547">Nucleotide-binding</keyword>
<dbReference type="AlphaFoldDB" id="A0A267F5Z8"/>
<evidence type="ECO:0000259" key="9">
    <source>
        <dbReference type="PROSITE" id="PS50067"/>
    </source>
</evidence>
<dbReference type="PRINTS" id="PR00380">
    <property type="entry name" value="KINESINHEAVY"/>
</dbReference>
<dbReference type="Proteomes" id="UP000215902">
    <property type="component" value="Unassembled WGS sequence"/>
</dbReference>
<dbReference type="InterPro" id="IPR036961">
    <property type="entry name" value="Kinesin_motor_dom_sf"/>
</dbReference>
<gene>
    <name evidence="10" type="ORF">BOX15_Mlig021956g1</name>
</gene>
<dbReference type="STRING" id="282301.A0A267F5Z8"/>
<keyword evidence="3" id="KW-0175">Coiled coil</keyword>
<dbReference type="FunFam" id="2.60.200.20:FF:000034">
    <property type="entry name" value="kinesin-like protein KIF28P"/>
    <property type="match status" value="1"/>
</dbReference>
<dbReference type="PROSITE" id="PS50006">
    <property type="entry name" value="FHA_DOMAIN"/>
    <property type="match status" value="1"/>
</dbReference>
<feature type="region of interest" description="Disordered" evidence="7">
    <location>
        <begin position="727"/>
        <end position="752"/>
    </location>
</feature>
<evidence type="ECO:0000256" key="4">
    <source>
        <dbReference type="ARBA" id="ARBA00023175"/>
    </source>
</evidence>
<evidence type="ECO:0000313" key="10">
    <source>
        <dbReference type="EMBL" id="PAA69166.1"/>
    </source>
</evidence>
<evidence type="ECO:0000256" key="5">
    <source>
        <dbReference type="PROSITE-ProRule" id="PRU00283"/>
    </source>
</evidence>
<feature type="compositionally biased region" description="Polar residues" evidence="7">
    <location>
        <begin position="841"/>
        <end position="853"/>
    </location>
</feature>
<evidence type="ECO:0000256" key="3">
    <source>
        <dbReference type="ARBA" id="ARBA00023054"/>
    </source>
</evidence>
<keyword evidence="2 6" id="KW-0067">ATP-binding</keyword>
<comment type="similarity">
    <text evidence="5 6">Belongs to the TRAFAC class myosin-kinesin ATPase superfamily. Kinesin family.</text>
</comment>
<name>A0A267F5Z8_9PLAT</name>
<keyword evidence="11" id="KW-1185">Reference proteome</keyword>
<dbReference type="InterPro" id="IPR001752">
    <property type="entry name" value="Kinesin_motor_dom"/>
</dbReference>
<dbReference type="InterPro" id="IPR008984">
    <property type="entry name" value="SMAD_FHA_dom_sf"/>
</dbReference>
<dbReference type="Gene3D" id="2.60.200.20">
    <property type="match status" value="1"/>
</dbReference>
<evidence type="ECO:0000313" key="11">
    <source>
        <dbReference type="Proteomes" id="UP000215902"/>
    </source>
</evidence>
<dbReference type="GO" id="GO:0007018">
    <property type="term" value="P:microtubule-based movement"/>
    <property type="evidence" value="ECO:0007669"/>
    <property type="project" value="InterPro"/>
</dbReference>
<dbReference type="SMART" id="SM00129">
    <property type="entry name" value="KISc"/>
    <property type="match status" value="1"/>
</dbReference>
<keyword evidence="4 6" id="KW-0505">Motor protein</keyword>
<dbReference type="InterPro" id="IPR022140">
    <property type="entry name" value="Kinesin-like_KIF1-typ"/>
</dbReference>
<dbReference type="Pfam" id="PF00498">
    <property type="entry name" value="FHA"/>
    <property type="match status" value="1"/>
</dbReference>
<dbReference type="FunFam" id="3.40.850.10:FF:000167">
    <property type="entry name" value="Uncharacterized protein"/>
    <property type="match status" value="1"/>
</dbReference>
<evidence type="ECO:0000259" key="8">
    <source>
        <dbReference type="PROSITE" id="PS50006"/>
    </source>
</evidence>
<dbReference type="GO" id="GO:0005524">
    <property type="term" value="F:ATP binding"/>
    <property type="evidence" value="ECO:0007669"/>
    <property type="project" value="UniProtKB-KW"/>
</dbReference>
<feature type="region of interest" description="Disordered" evidence="7">
    <location>
        <begin position="828"/>
        <end position="853"/>
    </location>
</feature>
<accession>A0A267F5Z8</accession>
<evidence type="ECO:0000256" key="6">
    <source>
        <dbReference type="RuleBase" id="RU000394"/>
    </source>
</evidence>
<evidence type="ECO:0000256" key="2">
    <source>
        <dbReference type="ARBA" id="ARBA00022840"/>
    </source>
</evidence>
<keyword evidence="6" id="KW-0493">Microtubule</keyword>
<dbReference type="OrthoDB" id="3176171at2759"/>
<dbReference type="GO" id="GO:0003777">
    <property type="term" value="F:microtubule motor activity"/>
    <property type="evidence" value="ECO:0007669"/>
    <property type="project" value="InterPro"/>
</dbReference>
<sequence length="853" mass="95121">MLEIYNENVRDLLGDATAKTGLPIRQHPNQGFYVHGLKKMPVGSYKEIEQRMEQGTSNRTVAATNMNATSSRAHTVVTIVFDQIIKSATGGETKKSSTMNLVDLAGSERADSTGATGDRLKEGANINKSLSALGNVISALADISGGKKKVMVPYRDSVLTKLLQNALGGNSKTVMIAALSPADINYDETLSTLRYADRAKKIKNQAVVNENPMDKLLRELQEENERLKKALDSGDLASAGFANEIQAQSSGMSKKDVESLRKEIEEQIRAQLSSNKEMMQHSDAGAWEAKLKAARADLSTHHTASDRKSRIPHLLNLNEDPMLSGVIVHYLEKDEVLIGRADHELNPEINLVGLSISKRHAVISRKSEREFSIRPGIQGARTKVNGLPLTGPLELTHKDRIVFGSNHIYVFMNPKNTECDQNLPKKIDWDFVQKEIANAKGFSTSNSEGLSKEQANAQEQILELIPMVTEVNAISEELNKHRSFEVILLPCTNPDGSKGSKCMVSMRNLMNDVVWMWERGKFMNRRYLMQDLYQRYLSGDQSVLSIPRDSDPFWEPPEELLIGSANVFLQSLAYCLDFEDRLPIVNYRGVEEGSVTVEVTPCTAQGRPLDEDSFVDEPTELLEKPFHFTVKIVKAELQRARYSKGCRVTFQLLGQQATTPVIKDTLEPQFKFEKLFSIRRVQQSNLDFFINGHVSMDVFCLQDETSLDPKLAKMTTRDLREMDRLATGRASSRGGGNPSNGRAQTARQTADSDLSRIRSELVALQRKAERLEAKERRLQALCREWADKPAAEQDFGALLRSVTALAHSSGSKFRTNAEIIAKMMRLKRQMQDDKTADENGRPNSASSKACSVM</sequence>
<dbReference type="PROSITE" id="PS50067">
    <property type="entry name" value="KINESIN_MOTOR_2"/>
    <property type="match status" value="1"/>
</dbReference>
<dbReference type="InterPro" id="IPR000253">
    <property type="entry name" value="FHA_dom"/>
</dbReference>
<comment type="caution">
    <text evidence="5">Lacks conserved residue(s) required for the propagation of feature annotation.</text>
</comment>
<protein>
    <recommendedName>
        <fullName evidence="6">Kinesin-like protein</fullName>
    </recommendedName>
</protein>
<dbReference type="PANTHER" id="PTHR47117">
    <property type="entry name" value="STAR-RELATED LIPID TRANSFER PROTEIN 9"/>
    <property type="match status" value="1"/>
</dbReference>
<dbReference type="CDD" id="cd22709">
    <property type="entry name" value="FHA_KIF28P"/>
    <property type="match status" value="1"/>
</dbReference>
<feature type="domain" description="FHA" evidence="8">
    <location>
        <begin position="336"/>
        <end position="389"/>
    </location>
</feature>
<evidence type="ECO:0000256" key="1">
    <source>
        <dbReference type="ARBA" id="ARBA00022741"/>
    </source>
</evidence>
<dbReference type="Gene3D" id="3.40.850.10">
    <property type="entry name" value="Kinesin motor domain"/>
    <property type="match status" value="1"/>
</dbReference>
<feature type="compositionally biased region" description="Basic and acidic residues" evidence="7">
    <location>
        <begin position="829"/>
        <end position="840"/>
    </location>
</feature>
<evidence type="ECO:0000256" key="7">
    <source>
        <dbReference type="SAM" id="MobiDB-lite"/>
    </source>
</evidence>
<dbReference type="InterPro" id="IPR027417">
    <property type="entry name" value="P-loop_NTPase"/>
</dbReference>
<reference evidence="10 11" key="1">
    <citation type="submission" date="2017-06" db="EMBL/GenBank/DDBJ databases">
        <title>A platform for efficient transgenesis in Macrostomum lignano, a flatworm model organism for stem cell research.</title>
        <authorList>
            <person name="Berezikov E."/>
        </authorList>
    </citation>
    <scope>NUCLEOTIDE SEQUENCE [LARGE SCALE GENOMIC DNA]</scope>
    <source>
        <strain evidence="10">DV1</strain>
        <tissue evidence="10">Whole organism</tissue>
    </source>
</reference>
<dbReference type="InterPro" id="IPR019821">
    <property type="entry name" value="Kinesin_motor_CS"/>
</dbReference>
<dbReference type="GO" id="GO:0008017">
    <property type="term" value="F:microtubule binding"/>
    <property type="evidence" value="ECO:0007669"/>
    <property type="project" value="InterPro"/>
</dbReference>
<dbReference type="Pfam" id="PF12423">
    <property type="entry name" value="KIF1B"/>
    <property type="match status" value="1"/>
</dbReference>
<feature type="domain" description="Kinesin motor" evidence="9">
    <location>
        <begin position="1"/>
        <end position="202"/>
    </location>
</feature>
<dbReference type="PROSITE" id="PS00411">
    <property type="entry name" value="KINESIN_MOTOR_1"/>
    <property type="match status" value="1"/>
</dbReference>
<proteinExistence type="inferred from homology"/>
<organism evidence="10 11">
    <name type="scientific">Macrostomum lignano</name>
    <dbReference type="NCBI Taxonomy" id="282301"/>
    <lineage>
        <taxon>Eukaryota</taxon>
        <taxon>Metazoa</taxon>
        <taxon>Spiralia</taxon>
        <taxon>Lophotrochozoa</taxon>
        <taxon>Platyhelminthes</taxon>
        <taxon>Rhabditophora</taxon>
        <taxon>Macrostomorpha</taxon>
        <taxon>Macrostomida</taxon>
        <taxon>Macrostomidae</taxon>
        <taxon>Macrostomum</taxon>
    </lineage>
</organism>
<dbReference type="SUPFAM" id="SSF52540">
    <property type="entry name" value="P-loop containing nucleoside triphosphate hydrolases"/>
    <property type="match status" value="1"/>
</dbReference>
<dbReference type="EMBL" id="NIVC01001343">
    <property type="protein sequence ID" value="PAA69166.1"/>
    <property type="molecule type" value="Genomic_DNA"/>
</dbReference>
<dbReference type="SMART" id="SM00240">
    <property type="entry name" value="FHA"/>
    <property type="match status" value="1"/>
</dbReference>
<dbReference type="SUPFAM" id="SSF49879">
    <property type="entry name" value="SMAD/FHA domain"/>
    <property type="match status" value="1"/>
</dbReference>
<dbReference type="Pfam" id="PF00225">
    <property type="entry name" value="Kinesin"/>
    <property type="match status" value="1"/>
</dbReference>
<dbReference type="GO" id="GO:0005874">
    <property type="term" value="C:microtubule"/>
    <property type="evidence" value="ECO:0007669"/>
    <property type="project" value="UniProtKB-KW"/>
</dbReference>
<comment type="caution">
    <text evidence="10">The sequence shown here is derived from an EMBL/GenBank/DDBJ whole genome shotgun (WGS) entry which is preliminary data.</text>
</comment>